<dbReference type="RefSeq" id="WP_163802360.1">
    <property type="nucleotide sequence ID" value="NZ_AP022620.1"/>
</dbReference>
<keyword evidence="1" id="KW-0472">Membrane</keyword>
<dbReference type="SUPFAM" id="SSF159245">
    <property type="entry name" value="AttH-like"/>
    <property type="match status" value="1"/>
</dbReference>
<dbReference type="Proteomes" id="UP000467249">
    <property type="component" value="Chromosome"/>
</dbReference>
<evidence type="ECO:0000256" key="1">
    <source>
        <dbReference type="SAM" id="Phobius"/>
    </source>
</evidence>
<evidence type="ECO:0000313" key="3">
    <source>
        <dbReference type="Proteomes" id="UP000467249"/>
    </source>
</evidence>
<name>A0A6N4W451_9MYCO</name>
<dbReference type="AlphaFoldDB" id="A0A6N4W451"/>
<keyword evidence="3" id="KW-1185">Reference proteome</keyword>
<evidence type="ECO:0000313" key="2">
    <source>
        <dbReference type="EMBL" id="BBZ74822.1"/>
    </source>
</evidence>
<gene>
    <name evidence="2" type="ORF">MANY_01590</name>
</gene>
<keyword evidence="1" id="KW-0812">Transmembrane</keyword>
<sequence length="72" mass="8339">MEQTGRLRGHITVGSRRVELDGLGHRDHSWGVRDWAVPQHWKWFVVYTPAGFAVNGWIWIAKGERDSLDMLP</sequence>
<feature type="transmembrane region" description="Helical" evidence="1">
    <location>
        <begin position="41"/>
        <end position="60"/>
    </location>
</feature>
<keyword evidence="1" id="KW-1133">Transmembrane helix</keyword>
<dbReference type="KEGG" id="many:MANY_01590"/>
<reference evidence="2 3" key="1">
    <citation type="journal article" date="2019" name="Emerg. Microbes Infect.">
        <title>Comprehensive subspecies identification of 175 nontuberculous mycobacteria species based on 7547 genomic profiles.</title>
        <authorList>
            <person name="Matsumoto Y."/>
            <person name="Kinjo T."/>
            <person name="Motooka D."/>
            <person name="Nabeya D."/>
            <person name="Jung N."/>
            <person name="Uechi K."/>
            <person name="Horii T."/>
            <person name="Iida T."/>
            <person name="Fujita J."/>
            <person name="Nakamura S."/>
        </authorList>
    </citation>
    <scope>NUCLEOTIDE SEQUENCE [LARGE SCALE GENOMIC DNA]</scope>
    <source>
        <strain evidence="2 3">JCM 30275</strain>
    </source>
</reference>
<organism evidence="2 3">
    <name type="scientific">Mycolicibacterium anyangense</name>
    <dbReference type="NCBI Taxonomy" id="1431246"/>
    <lineage>
        <taxon>Bacteria</taxon>
        <taxon>Bacillati</taxon>
        <taxon>Actinomycetota</taxon>
        <taxon>Actinomycetes</taxon>
        <taxon>Mycobacteriales</taxon>
        <taxon>Mycobacteriaceae</taxon>
        <taxon>Mycolicibacterium</taxon>
    </lineage>
</organism>
<protein>
    <submittedName>
        <fullName evidence="2">Uncharacterized protein</fullName>
    </submittedName>
</protein>
<accession>A0A6N4W451</accession>
<dbReference type="EMBL" id="AP022620">
    <property type="protein sequence ID" value="BBZ74822.1"/>
    <property type="molecule type" value="Genomic_DNA"/>
</dbReference>
<proteinExistence type="predicted"/>